<dbReference type="InterPro" id="IPR011600">
    <property type="entry name" value="Pept_C14_caspase"/>
</dbReference>
<protein>
    <submittedName>
        <fullName evidence="2">Caspase family protein</fullName>
    </submittedName>
</protein>
<proteinExistence type="predicted"/>
<dbReference type="EMBL" id="JBHTAI010000022">
    <property type="protein sequence ID" value="MFC7152343.1"/>
    <property type="molecule type" value="Genomic_DNA"/>
</dbReference>
<name>A0ABW2FGT9_9BACL</name>
<evidence type="ECO:0000259" key="1">
    <source>
        <dbReference type="Pfam" id="PF00656"/>
    </source>
</evidence>
<dbReference type="InterPro" id="IPR029030">
    <property type="entry name" value="Caspase-like_dom_sf"/>
</dbReference>
<dbReference type="SUPFAM" id="SSF52129">
    <property type="entry name" value="Caspase-like"/>
    <property type="match status" value="1"/>
</dbReference>
<dbReference type="RefSeq" id="WP_378044616.1">
    <property type="nucleotide sequence ID" value="NZ_JBHMDN010000005.1"/>
</dbReference>
<gene>
    <name evidence="2" type="ORF">ACFQMJ_27740</name>
</gene>
<feature type="domain" description="Peptidase C14 caspase" evidence="1">
    <location>
        <begin position="2"/>
        <end position="134"/>
    </location>
</feature>
<evidence type="ECO:0000313" key="2">
    <source>
        <dbReference type="EMBL" id="MFC7152343.1"/>
    </source>
</evidence>
<organism evidence="2 3">
    <name type="scientific">Cohnella cellulosilytica</name>
    <dbReference type="NCBI Taxonomy" id="986710"/>
    <lineage>
        <taxon>Bacteria</taxon>
        <taxon>Bacillati</taxon>
        <taxon>Bacillota</taxon>
        <taxon>Bacilli</taxon>
        <taxon>Bacillales</taxon>
        <taxon>Paenibacillaceae</taxon>
        <taxon>Cohnella</taxon>
    </lineage>
</organism>
<dbReference type="Proteomes" id="UP001596378">
    <property type="component" value="Unassembled WGS sequence"/>
</dbReference>
<dbReference type="Gene3D" id="3.40.50.1460">
    <property type="match status" value="1"/>
</dbReference>
<sequence length="156" mass="17671">MNLAILLGVSDYNEIDSLPGCRNDVKLVYDLVQNTDRFQDILYLANNTTSNNVKEKLAEFTLKHKGNSESIDEVFFYYTGHGLFSKEEFHLVLSDYNSSWLNRTTYKNSEVDDLLKGLSLKLTVKIIDACHSGVKYVKDVNDMEVTKVLNASTFAA</sequence>
<keyword evidence="3" id="KW-1185">Reference proteome</keyword>
<dbReference type="Pfam" id="PF00656">
    <property type="entry name" value="Peptidase_C14"/>
    <property type="match status" value="1"/>
</dbReference>
<evidence type="ECO:0000313" key="3">
    <source>
        <dbReference type="Proteomes" id="UP001596378"/>
    </source>
</evidence>
<reference evidence="3" key="1">
    <citation type="journal article" date="2019" name="Int. J. Syst. Evol. Microbiol.">
        <title>The Global Catalogue of Microorganisms (GCM) 10K type strain sequencing project: providing services to taxonomists for standard genome sequencing and annotation.</title>
        <authorList>
            <consortium name="The Broad Institute Genomics Platform"/>
            <consortium name="The Broad Institute Genome Sequencing Center for Infectious Disease"/>
            <person name="Wu L."/>
            <person name="Ma J."/>
        </authorList>
    </citation>
    <scope>NUCLEOTIDE SEQUENCE [LARGE SCALE GENOMIC DNA]</scope>
    <source>
        <strain evidence="3">KCTC 12907</strain>
    </source>
</reference>
<comment type="caution">
    <text evidence="2">The sequence shown here is derived from an EMBL/GenBank/DDBJ whole genome shotgun (WGS) entry which is preliminary data.</text>
</comment>
<accession>A0ABW2FGT9</accession>